<dbReference type="GO" id="GO:0005730">
    <property type="term" value="C:nucleolus"/>
    <property type="evidence" value="ECO:0007669"/>
    <property type="project" value="InterPro"/>
</dbReference>
<dbReference type="GO" id="GO:0042273">
    <property type="term" value="P:ribosomal large subunit biogenesis"/>
    <property type="evidence" value="ECO:0007669"/>
    <property type="project" value="InterPro"/>
</dbReference>
<dbReference type="GO" id="GO:0030687">
    <property type="term" value="C:preribosome, large subunit precursor"/>
    <property type="evidence" value="ECO:0007669"/>
    <property type="project" value="TreeGrafter"/>
</dbReference>
<evidence type="ECO:0000313" key="2">
    <source>
        <dbReference type="Proteomes" id="UP000504629"/>
    </source>
</evidence>
<dbReference type="SUPFAM" id="SSF50978">
    <property type="entry name" value="WD40 repeat-like"/>
    <property type="match status" value="1"/>
</dbReference>
<organism evidence="2 3">
    <name type="scientific">Bombyx mandarina</name>
    <name type="common">Wild silk moth</name>
    <name type="synonym">Wild silkworm</name>
    <dbReference type="NCBI Taxonomy" id="7092"/>
    <lineage>
        <taxon>Eukaryota</taxon>
        <taxon>Metazoa</taxon>
        <taxon>Ecdysozoa</taxon>
        <taxon>Arthropoda</taxon>
        <taxon>Hexapoda</taxon>
        <taxon>Insecta</taxon>
        <taxon>Pterygota</taxon>
        <taxon>Neoptera</taxon>
        <taxon>Endopterygota</taxon>
        <taxon>Lepidoptera</taxon>
        <taxon>Glossata</taxon>
        <taxon>Ditrysia</taxon>
        <taxon>Bombycoidea</taxon>
        <taxon>Bombycidae</taxon>
        <taxon>Bombycinae</taxon>
        <taxon>Bombyx</taxon>
    </lineage>
</organism>
<dbReference type="InterPro" id="IPR036322">
    <property type="entry name" value="WD40_repeat_dom_sf"/>
</dbReference>
<dbReference type="InterPro" id="IPR015943">
    <property type="entry name" value="WD40/YVTN_repeat-like_dom_sf"/>
</dbReference>
<dbReference type="Gene3D" id="2.130.10.10">
    <property type="entry name" value="YVTN repeat-like/Quinoprotein amine dehydrogenase"/>
    <property type="match status" value="1"/>
</dbReference>
<dbReference type="KEGG" id="bman:114248454"/>
<dbReference type="InterPro" id="IPR037379">
    <property type="entry name" value="WDR74/Nsa1"/>
</dbReference>
<evidence type="ECO:0000256" key="1">
    <source>
        <dbReference type="SAM" id="MobiDB-lite"/>
    </source>
</evidence>
<sequence>MVVNEDSQLDIFVGSTIGSFKHVKYYTDNTKNNKKCIENLVDVKSLQKGEGITCMEWGNKEQTEILLGKKNQQIQVYHTLQGNKCIYTADYAEGHVVGLGKVNNTLLSAVSSGTVRVWGDDANEDIFTGGKLDRMRVCSDDTLFATGGEENDLKVWRIGESQPTFSAKNLAHDWLQLRQPVWVTDLVFVPGEGGRVVAVCSRHGYVRLYDTRSQRRPVQNVTFDLAATCIAPSISTRLALVGFARGQLRQVELRHGRPDKGYKGGAGAVTGAGAGAGAGGGRVLSTSLDRHLYVHRYSDKELVHKQYLTSKPSCILVQTETETPLRKAKSEREVDDVTEPADDMDAIFETMETVGDPGPVSKRPKPSLEGSTEVVEDTDAAIAKLLRSTEKTRKRREQRKREKKKKSVFHNA</sequence>
<dbReference type="PANTHER" id="PTHR16038:SF4">
    <property type="entry name" value="WD REPEAT-CONTAINING PROTEIN 74"/>
    <property type="match status" value="1"/>
</dbReference>
<name>A0A6J2K6B4_BOMMA</name>
<keyword evidence="2" id="KW-1185">Reference proteome</keyword>
<reference evidence="3" key="1">
    <citation type="submission" date="2025-08" db="UniProtKB">
        <authorList>
            <consortium name="RefSeq"/>
        </authorList>
    </citation>
    <scope>IDENTIFICATION</scope>
    <source>
        <tissue evidence="3">Silk gland</tissue>
    </source>
</reference>
<dbReference type="AlphaFoldDB" id="A0A6J2K6B4"/>
<gene>
    <name evidence="3" type="primary">LOC114248454</name>
</gene>
<feature type="region of interest" description="Disordered" evidence="1">
    <location>
        <begin position="352"/>
        <end position="412"/>
    </location>
</feature>
<dbReference type="GeneID" id="114248454"/>
<feature type="compositionally biased region" description="Basic residues" evidence="1">
    <location>
        <begin position="392"/>
        <end position="412"/>
    </location>
</feature>
<dbReference type="Proteomes" id="UP000504629">
    <property type="component" value="Unplaced"/>
</dbReference>
<dbReference type="OrthoDB" id="18388at2759"/>
<evidence type="ECO:0000313" key="3">
    <source>
        <dbReference type="RefSeq" id="XP_028037495.1"/>
    </source>
</evidence>
<dbReference type="PANTHER" id="PTHR16038">
    <property type="entry name" value="NOP SEVEN ASSOCIATED PROTEIN 1"/>
    <property type="match status" value="1"/>
</dbReference>
<protein>
    <submittedName>
        <fullName evidence="3">WD repeat-containing protein 74</fullName>
    </submittedName>
</protein>
<dbReference type="RefSeq" id="XP_028037495.1">
    <property type="nucleotide sequence ID" value="XM_028181694.1"/>
</dbReference>
<proteinExistence type="predicted"/>
<accession>A0A6J2K6B4</accession>